<keyword evidence="7" id="KW-1185">Reference proteome</keyword>
<keyword evidence="2 4" id="KW-0238">DNA-binding</keyword>
<dbReference type="Gene3D" id="1.10.357.10">
    <property type="entry name" value="Tetracycline Repressor, domain 2"/>
    <property type="match status" value="1"/>
</dbReference>
<dbReference type="PANTHER" id="PTHR30055">
    <property type="entry name" value="HTH-TYPE TRANSCRIPTIONAL REGULATOR RUTR"/>
    <property type="match status" value="1"/>
</dbReference>
<evidence type="ECO:0000313" key="7">
    <source>
        <dbReference type="Proteomes" id="UP001597417"/>
    </source>
</evidence>
<feature type="DNA-binding region" description="H-T-H motif" evidence="4">
    <location>
        <begin position="42"/>
        <end position="61"/>
    </location>
</feature>
<name>A0ABW5FXJ7_9PSEU</name>
<keyword evidence="1" id="KW-0805">Transcription regulation</keyword>
<dbReference type="InterPro" id="IPR009057">
    <property type="entry name" value="Homeodomain-like_sf"/>
</dbReference>
<dbReference type="EMBL" id="JBHUKR010000015">
    <property type="protein sequence ID" value="MFD2419783.1"/>
    <property type="molecule type" value="Genomic_DNA"/>
</dbReference>
<dbReference type="SUPFAM" id="SSF46689">
    <property type="entry name" value="Homeodomain-like"/>
    <property type="match status" value="1"/>
</dbReference>
<evidence type="ECO:0000259" key="5">
    <source>
        <dbReference type="PROSITE" id="PS50977"/>
    </source>
</evidence>
<dbReference type="InterPro" id="IPR001647">
    <property type="entry name" value="HTH_TetR"/>
</dbReference>
<dbReference type="InterPro" id="IPR050109">
    <property type="entry name" value="HTH-type_TetR-like_transc_reg"/>
</dbReference>
<dbReference type="PROSITE" id="PS50977">
    <property type="entry name" value="HTH_TETR_2"/>
    <property type="match status" value="1"/>
</dbReference>
<evidence type="ECO:0000256" key="2">
    <source>
        <dbReference type="ARBA" id="ARBA00023125"/>
    </source>
</evidence>
<organism evidence="6 7">
    <name type="scientific">Amycolatopsis pigmentata</name>
    <dbReference type="NCBI Taxonomy" id="450801"/>
    <lineage>
        <taxon>Bacteria</taxon>
        <taxon>Bacillati</taxon>
        <taxon>Actinomycetota</taxon>
        <taxon>Actinomycetes</taxon>
        <taxon>Pseudonocardiales</taxon>
        <taxon>Pseudonocardiaceae</taxon>
        <taxon>Amycolatopsis</taxon>
    </lineage>
</organism>
<gene>
    <name evidence="6" type="ORF">ACFSXZ_25980</name>
</gene>
<evidence type="ECO:0000256" key="3">
    <source>
        <dbReference type="ARBA" id="ARBA00023163"/>
    </source>
</evidence>
<dbReference type="InterPro" id="IPR036271">
    <property type="entry name" value="Tet_transcr_reg_TetR-rel_C_sf"/>
</dbReference>
<dbReference type="SUPFAM" id="SSF48498">
    <property type="entry name" value="Tetracyclin repressor-like, C-terminal domain"/>
    <property type="match status" value="1"/>
</dbReference>
<evidence type="ECO:0000256" key="4">
    <source>
        <dbReference type="PROSITE-ProRule" id="PRU00335"/>
    </source>
</evidence>
<accession>A0ABW5FXJ7</accession>
<comment type="caution">
    <text evidence="6">The sequence shown here is derived from an EMBL/GenBank/DDBJ whole genome shotgun (WGS) entry which is preliminary data.</text>
</comment>
<dbReference type="Gene3D" id="1.10.10.60">
    <property type="entry name" value="Homeodomain-like"/>
    <property type="match status" value="1"/>
</dbReference>
<dbReference type="PRINTS" id="PR00455">
    <property type="entry name" value="HTHTETR"/>
</dbReference>
<reference evidence="7" key="1">
    <citation type="journal article" date="2019" name="Int. J. Syst. Evol. Microbiol.">
        <title>The Global Catalogue of Microorganisms (GCM) 10K type strain sequencing project: providing services to taxonomists for standard genome sequencing and annotation.</title>
        <authorList>
            <consortium name="The Broad Institute Genomics Platform"/>
            <consortium name="The Broad Institute Genome Sequencing Center for Infectious Disease"/>
            <person name="Wu L."/>
            <person name="Ma J."/>
        </authorList>
    </citation>
    <scope>NUCLEOTIDE SEQUENCE [LARGE SCALE GENOMIC DNA]</scope>
    <source>
        <strain evidence="7">CGMCC 4.7645</strain>
    </source>
</reference>
<protein>
    <submittedName>
        <fullName evidence="6">TetR/AcrR family transcriptional regulator</fullName>
    </submittedName>
</protein>
<dbReference type="Pfam" id="PF00440">
    <property type="entry name" value="TetR_N"/>
    <property type="match status" value="1"/>
</dbReference>
<dbReference type="RefSeq" id="WP_378267814.1">
    <property type="nucleotide sequence ID" value="NZ_JBHUKR010000015.1"/>
</dbReference>
<evidence type="ECO:0000313" key="6">
    <source>
        <dbReference type="EMBL" id="MFD2419783.1"/>
    </source>
</evidence>
<proteinExistence type="predicted"/>
<evidence type="ECO:0000256" key="1">
    <source>
        <dbReference type="ARBA" id="ARBA00023015"/>
    </source>
</evidence>
<keyword evidence="3" id="KW-0804">Transcription</keyword>
<dbReference type="PANTHER" id="PTHR30055:SF234">
    <property type="entry name" value="HTH-TYPE TRANSCRIPTIONAL REGULATOR BETI"/>
    <property type="match status" value="1"/>
</dbReference>
<feature type="domain" description="HTH tetR-type" evidence="5">
    <location>
        <begin position="19"/>
        <end position="79"/>
    </location>
</feature>
<sequence length="210" mass="23471">MGQDQSQPGRPGLRARGVERTRTNILAAARQHLIDVGYRNLSLEQVAADAEVTRVTIYRKFGNKLGLLDAVAENLSQRAGLVEGMRAAAAIEEPVAAFKQMVCELCRFWNIDPDLFRRLISLSAVDPEAHRVISSREQWRFDQVARFVTRLTEAGRLRRSFDPDTAAVAVGTITSFTTCDELATRLGRKHDRLEDLLLPLLDGVVRLDES</sequence>
<dbReference type="Proteomes" id="UP001597417">
    <property type="component" value="Unassembled WGS sequence"/>
</dbReference>